<accession>A0ABY8FTN0</accession>
<protein>
    <submittedName>
        <fullName evidence="2">Uncharacterized protein</fullName>
    </submittedName>
</protein>
<feature type="compositionally biased region" description="Basic and acidic residues" evidence="1">
    <location>
        <begin position="1"/>
        <end position="27"/>
    </location>
</feature>
<evidence type="ECO:0000313" key="2">
    <source>
        <dbReference type="EMBL" id="WFL78358.1"/>
    </source>
</evidence>
<reference evidence="2 3" key="1">
    <citation type="submission" date="2023-03" db="EMBL/GenBank/DDBJ databases">
        <title>Altererythrobacter sp. CAU 1644 isolated from sand.</title>
        <authorList>
            <person name="Kim W."/>
        </authorList>
    </citation>
    <scope>NUCLEOTIDE SEQUENCE [LARGE SCALE GENOMIC DNA]</scope>
    <source>
        <strain evidence="2 3">CAU 1644</strain>
    </source>
</reference>
<dbReference type="EMBL" id="CP121106">
    <property type="protein sequence ID" value="WFL78358.1"/>
    <property type="molecule type" value="Genomic_DNA"/>
</dbReference>
<evidence type="ECO:0000256" key="1">
    <source>
        <dbReference type="SAM" id="MobiDB-lite"/>
    </source>
</evidence>
<proteinExistence type="predicted"/>
<gene>
    <name evidence="2" type="ORF">P7228_04660</name>
</gene>
<sequence>MDRANEGADLRPNDRRSGDRRGDDRRKAQLPFEGPDRRLGGERRSGVDRRAG</sequence>
<keyword evidence="3" id="KW-1185">Reference proteome</keyword>
<feature type="region of interest" description="Disordered" evidence="1">
    <location>
        <begin position="1"/>
        <end position="52"/>
    </location>
</feature>
<dbReference type="RefSeq" id="WP_278017048.1">
    <property type="nucleotide sequence ID" value="NZ_CP121106.1"/>
</dbReference>
<organism evidence="2 3">
    <name type="scientific">Altererythrobacter arenosus</name>
    <dbReference type="NCBI Taxonomy" id="3032592"/>
    <lineage>
        <taxon>Bacteria</taxon>
        <taxon>Pseudomonadati</taxon>
        <taxon>Pseudomonadota</taxon>
        <taxon>Alphaproteobacteria</taxon>
        <taxon>Sphingomonadales</taxon>
        <taxon>Erythrobacteraceae</taxon>
        <taxon>Altererythrobacter</taxon>
    </lineage>
</organism>
<evidence type="ECO:0000313" key="3">
    <source>
        <dbReference type="Proteomes" id="UP001215827"/>
    </source>
</evidence>
<dbReference type="Proteomes" id="UP001215827">
    <property type="component" value="Chromosome"/>
</dbReference>
<feature type="compositionally biased region" description="Basic and acidic residues" evidence="1">
    <location>
        <begin position="34"/>
        <end position="52"/>
    </location>
</feature>
<name>A0ABY8FTN0_9SPHN</name>